<dbReference type="Proteomes" id="UP000199561">
    <property type="component" value="Unassembled WGS sequence"/>
</dbReference>
<name>A0A1I4PJY8_9PROT</name>
<evidence type="ECO:0000313" key="1">
    <source>
        <dbReference type="EMBL" id="SFM27825.1"/>
    </source>
</evidence>
<accession>A0A1I4PJY8</accession>
<dbReference type="RefSeq" id="WP_090668168.1">
    <property type="nucleotide sequence ID" value="NZ_FOUF01000011.1"/>
</dbReference>
<proteinExistence type="predicted"/>
<reference evidence="1 2" key="1">
    <citation type="submission" date="2016-10" db="EMBL/GenBank/DDBJ databases">
        <authorList>
            <person name="de Groot N.N."/>
        </authorList>
    </citation>
    <scope>NUCLEOTIDE SEQUENCE [LARGE SCALE GENOMIC DNA]</scope>
    <source>
        <strain evidence="1 2">Nm146</strain>
    </source>
</reference>
<sequence>MIESNKLYTDIFAFSQEIIAENVRSLDLLKDTVPTLSQLSRMAAQMMADTAFAGKAIIAIQELNIQIDVDGAISGKLQQAQSYTNQLCDALGQMCSMTQQNGSMAENSTEQAFTHAITAADNLHNILGLLQISVSEPIQTPEEIVTKFFVV</sequence>
<dbReference type="AlphaFoldDB" id="A0A1I4PJY8"/>
<gene>
    <name evidence="1" type="ORF">SAMN05421880_11160</name>
</gene>
<evidence type="ECO:0008006" key="3">
    <source>
        <dbReference type="Google" id="ProtNLM"/>
    </source>
</evidence>
<dbReference type="EMBL" id="FOUF01000011">
    <property type="protein sequence ID" value="SFM27825.1"/>
    <property type="molecule type" value="Genomic_DNA"/>
</dbReference>
<organism evidence="1 2">
    <name type="scientific">Nitrosomonas nitrosa</name>
    <dbReference type="NCBI Taxonomy" id="52442"/>
    <lineage>
        <taxon>Bacteria</taxon>
        <taxon>Pseudomonadati</taxon>
        <taxon>Pseudomonadota</taxon>
        <taxon>Betaproteobacteria</taxon>
        <taxon>Nitrosomonadales</taxon>
        <taxon>Nitrosomonadaceae</taxon>
        <taxon>Nitrosomonas</taxon>
    </lineage>
</organism>
<keyword evidence="2" id="KW-1185">Reference proteome</keyword>
<protein>
    <recommendedName>
        <fullName evidence="3">Chemotaxis protein</fullName>
    </recommendedName>
</protein>
<evidence type="ECO:0000313" key="2">
    <source>
        <dbReference type="Proteomes" id="UP000199561"/>
    </source>
</evidence>